<keyword evidence="3" id="KW-1185">Reference proteome</keyword>
<feature type="domain" description="Fibronectin type-III" evidence="1">
    <location>
        <begin position="120"/>
        <end position="220"/>
    </location>
</feature>
<evidence type="ECO:0000313" key="3">
    <source>
        <dbReference type="Proteomes" id="UP000242188"/>
    </source>
</evidence>
<sequence>METMGHKKMFQPKIVKVCPVEDGKGIYIEWTVPKRRRSPPVIGYTVAYRRCDLDIDFSTRGALGGATSSIVVSPSRASSVYEIKVAAFSHKEQGEYCPPISWSLKDKEEITSPLAKLIPIPRVNKLATTDKGRGVLIQWEVPNDVTSVIIEGFLIAYRQCGLGSTNQVKLVPGSDISIHVLTGLQTCTLYELKVAAYIGEGKGRYSIPMIIRTGVQTPETMLIQKSTEPRYIPKIVRMYPVTDPAGIYVKWTPPTQYFGPTIAGYVLAFREAKSPDKSFQTCYIRGINSSFHVIKGVRKGVDYEVKLAAYNPSGDGPFSLKRLVRNSGERISSTQVKQILKKNKIKLPT</sequence>
<dbReference type="Proteomes" id="UP000242188">
    <property type="component" value="Unassembled WGS sequence"/>
</dbReference>
<gene>
    <name evidence="2" type="ORF">KP79_PYT07923</name>
</gene>
<dbReference type="InterPro" id="IPR003961">
    <property type="entry name" value="FN3_dom"/>
</dbReference>
<feature type="domain" description="Fibronectin type-III" evidence="1">
    <location>
        <begin position="232"/>
        <end position="330"/>
    </location>
</feature>
<evidence type="ECO:0000313" key="2">
    <source>
        <dbReference type="EMBL" id="OWF41443.1"/>
    </source>
</evidence>
<dbReference type="CDD" id="cd00063">
    <property type="entry name" value="FN3"/>
    <property type="match status" value="3"/>
</dbReference>
<reference evidence="2 3" key="1">
    <citation type="journal article" date="2017" name="Nat. Ecol. Evol.">
        <title>Scallop genome provides insights into evolution of bilaterian karyotype and development.</title>
        <authorList>
            <person name="Wang S."/>
            <person name="Zhang J."/>
            <person name="Jiao W."/>
            <person name="Li J."/>
            <person name="Xun X."/>
            <person name="Sun Y."/>
            <person name="Guo X."/>
            <person name="Huan P."/>
            <person name="Dong B."/>
            <person name="Zhang L."/>
            <person name="Hu X."/>
            <person name="Sun X."/>
            <person name="Wang J."/>
            <person name="Zhao C."/>
            <person name="Wang Y."/>
            <person name="Wang D."/>
            <person name="Huang X."/>
            <person name="Wang R."/>
            <person name="Lv J."/>
            <person name="Li Y."/>
            <person name="Zhang Z."/>
            <person name="Liu B."/>
            <person name="Lu W."/>
            <person name="Hui Y."/>
            <person name="Liang J."/>
            <person name="Zhou Z."/>
            <person name="Hou R."/>
            <person name="Li X."/>
            <person name="Liu Y."/>
            <person name="Li H."/>
            <person name="Ning X."/>
            <person name="Lin Y."/>
            <person name="Zhao L."/>
            <person name="Xing Q."/>
            <person name="Dou J."/>
            <person name="Li Y."/>
            <person name="Mao J."/>
            <person name="Guo H."/>
            <person name="Dou H."/>
            <person name="Li T."/>
            <person name="Mu C."/>
            <person name="Jiang W."/>
            <person name="Fu Q."/>
            <person name="Fu X."/>
            <person name="Miao Y."/>
            <person name="Liu J."/>
            <person name="Yu Q."/>
            <person name="Li R."/>
            <person name="Liao H."/>
            <person name="Li X."/>
            <person name="Kong Y."/>
            <person name="Jiang Z."/>
            <person name="Chourrout D."/>
            <person name="Li R."/>
            <person name="Bao Z."/>
        </authorList>
    </citation>
    <scope>NUCLEOTIDE SEQUENCE [LARGE SCALE GENOMIC DNA]</scope>
    <source>
        <strain evidence="2 3">PY_sf001</strain>
    </source>
</reference>
<dbReference type="PANTHER" id="PTHR26391:SF18">
    <property type="entry name" value="PROTEIN KINASE RECEPTOR TIE-1, PUTATIVE-RELATED"/>
    <property type="match status" value="1"/>
</dbReference>
<dbReference type="InterPro" id="IPR036116">
    <property type="entry name" value="FN3_sf"/>
</dbReference>
<protein>
    <submittedName>
        <fullName evidence="2">Protein sidekick-1</fullName>
    </submittedName>
</protein>
<evidence type="ECO:0000259" key="1">
    <source>
        <dbReference type="PROSITE" id="PS50853"/>
    </source>
</evidence>
<proteinExistence type="predicted"/>
<comment type="caution">
    <text evidence="2">The sequence shown here is derived from an EMBL/GenBank/DDBJ whole genome shotgun (WGS) entry which is preliminary data.</text>
</comment>
<accession>A0A210PY90</accession>
<dbReference type="EMBL" id="NEDP02005390">
    <property type="protein sequence ID" value="OWF41443.1"/>
    <property type="molecule type" value="Genomic_DNA"/>
</dbReference>
<dbReference type="Gene3D" id="2.60.40.10">
    <property type="entry name" value="Immunoglobulins"/>
    <property type="match status" value="3"/>
</dbReference>
<dbReference type="SMART" id="SM00060">
    <property type="entry name" value="FN3"/>
    <property type="match status" value="3"/>
</dbReference>
<dbReference type="AlphaFoldDB" id="A0A210PY90"/>
<dbReference type="STRING" id="6573.A0A210PY90"/>
<dbReference type="InterPro" id="IPR013783">
    <property type="entry name" value="Ig-like_fold"/>
</dbReference>
<feature type="domain" description="Fibronectin type-III" evidence="1">
    <location>
        <begin position="11"/>
        <end position="107"/>
    </location>
</feature>
<dbReference type="SUPFAM" id="SSF49265">
    <property type="entry name" value="Fibronectin type III"/>
    <property type="match status" value="2"/>
</dbReference>
<dbReference type="PROSITE" id="PS50853">
    <property type="entry name" value="FN3"/>
    <property type="match status" value="3"/>
</dbReference>
<dbReference type="OrthoDB" id="6418794at2759"/>
<dbReference type="PANTHER" id="PTHR26391">
    <property type="entry name" value="INACTIVE TYROSINE-PROTEIN KINASE 7"/>
    <property type="match status" value="1"/>
</dbReference>
<dbReference type="Pfam" id="PF00041">
    <property type="entry name" value="fn3"/>
    <property type="match status" value="2"/>
</dbReference>
<name>A0A210PY90_MIZYE</name>
<organism evidence="2 3">
    <name type="scientific">Mizuhopecten yessoensis</name>
    <name type="common">Japanese scallop</name>
    <name type="synonym">Patinopecten yessoensis</name>
    <dbReference type="NCBI Taxonomy" id="6573"/>
    <lineage>
        <taxon>Eukaryota</taxon>
        <taxon>Metazoa</taxon>
        <taxon>Spiralia</taxon>
        <taxon>Lophotrochozoa</taxon>
        <taxon>Mollusca</taxon>
        <taxon>Bivalvia</taxon>
        <taxon>Autobranchia</taxon>
        <taxon>Pteriomorphia</taxon>
        <taxon>Pectinida</taxon>
        <taxon>Pectinoidea</taxon>
        <taxon>Pectinidae</taxon>
        <taxon>Mizuhopecten</taxon>
    </lineage>
</organism>